<proteinExistence type="predicted"/>
<organism evidence="1 2">
    <name type="scientific">Kitasatospora cheerisanensis KCTC 2395</name>
    <dbReference type="NCBI Taxonomy" id="1348663"/>
    <lineage>
        <taxon>Bacteria</taxon>
        <taxon>Bacillati</taxon>
        <taxon>Actinomycetota</taxon>
        <taxon>Actinomycetes</taxon>
        <taxon>Kitasatosporales</taxon>
        <taxon>Streptomycetaceae</taxon>
        <taxon>Kitasatospora</taxon>
    </lineage>
</organism>
<dbReference type="EMBL" id="JNBY01000080">
    <property type="protein sequence ID" value="KDN85688.1"/>
    <property type="molecule type" value="Genomic_DNA"/>
</dbReference>
<gene>
    <name evidence="1" type="ORF">KCH_25970</name>
</gene>
<dbReference type="HOGENOM" id="CLU_2825385_0_0_11"/>
<name>A0A066YW04_9ACTN</name>
<reference evidence="1 2" key="1">
    <citation type="submission" date="2014-05" db="EMBL/GenBank/DDBJ databases">
        <title>Draft Genome Sequence of Kitasatospora cheerisanensis KCTC 2395.</title>
        <authorList>
            <person name="Nam D.H."/>
        </authorList>
    </citation>
    <scope>NUCLEOTIDE SEQUENCE [LARGE SCALE GENOMIC DNA]</scope>
    <source>
        <strain evidence="1 2">KCTC 2395</strain>
    </source>
</reference>
<evidence type="ECO:0000313" key="2">
    <source>
        <dbReference type="Proteomes" id="UP000027178"/>
    </source>
</evidence>
<dbReference type="Proteomes" id="UP000027178">
    <property type="component" value="Unassembled WGS sequence"/>
</dbReference>
<keyword evidence="2" id="KW-1185">Reference proteome</keyword>
<sequence>MTCSSSTSSWVALAVVLANVLSNARRYVSTASMTGSAVAKAASVPAAGLEVVAPLATGVGTDMFGW</sequence>
<protein>
    <submittedName>
        <fullName evidence="1">Uncharacterized protein</fullName>
    </submittedName>
</protein>
<comment type="caution">
    <text evidence="1">The sequence shown here is derived from an EMBL/GenBank/DDBJ whole genome shotgun (WGS) entry which is preliminary data.</text>
</comment>
<evidence type="ECO:0000313" key="1">
    <source>
        <dbReference type="EMBL" id="KDN85688.1"/>
    </source>
</evidence>
<dbReference type="AlphaFoldDB" id="A0A066YW04"/>
<dbReference type="PATRIC" id="fig|1348663.4.peg.2508"/>
<accession>A0A066YW04</accession>